<evidence type="ECO:0000256" key="5">
    <source>
        <dbReference type="ARBA" id="ARBA00023136"/>
    </source>
</evidence>
<dbReference type="GO" id="GO:0045259">
    <property type="term" value="C:proton-transporting ATP synthase complex"/>
    <property type="evidence" value="ECO:0007669"/>
    <property type="project" value="UniProtKB-KW"/>
</dbReference>
<comment type="function">
    <text evidence="7">F(1)F(0) ATP synthase produces ATP from ADP in the presence of a proton or sodium gradient. F-type ATPases consist of two structural domains, F(1) containing the extramembraneous catalytic core and F(0) containing the membrane proton channel, linked together by a central stalk and a peripheral stalk. During catalysis, ATP synthesis in the catalytic domain of F(1) is coupled via a rotary mechanism of the central stalk subunits to proton translocation.</text>
</comment>
<comment type="similarity">
    <text evidence="7">Belongs to the ATPase delta chain family.</text>
</comment>
<dbReference type="GO" id="GO:0005886">
    <property type="term" value="C:plasma membrane"/>
    <property type="evidence" value="ECO:0007669"/>
    <property type="project" value="UniProtKB-SubCell"/>
</dbReference>
<keyword evidence="5 7" id="KW-0472">Membrane</keyword>
<evidence type="ECO:0000256" key="1">
    <source>
        <dbReference type="ARBA" id="ARBA00004370"/>
    </source>
</evidence>
<evidence type="ECO:0000313" key="9">
    <source>
        <dbReference type="Proteomes" id="UP000318017"/>
    </source>
</evidence>
<evidence type="ECO:0000256" key="3">
    <source>
        <dbReference type="ARBA" id="ARBA00022781"/>
    </source>
</evidence>
<dbReference type="InterPro" id="IPR026015">
    <property type="entry name" value="ATP_synth_OSCP/delta_N_sf"/>
</dbReference>
<keyword evidence="9" id="KW-1185">Reference proteome</keyword>
<sequence>MTEISQHETVLDSDQQQVGGLYAKALLAAAGDSVDHIVGEFEAVVKECLDTHPNLEQALSSPRITQEQKESMLDRIFNGRINGTLLNFIKILCRRGRIDSLRAIQVTSKLLREEQLGKTRVSVTSAQPLNDDQRHQIAERLRQAYGREAVLVESVDAGLMGGIVLKIGDQVLDGSASGKLDSLKSAVTDGVQRAIRDRYESLLSN</sequence>
<dbReference type="SUPFAM" id="SSF47928">
    <property type="entry name" value="N-terminal domain of the delta subunit of the F1F0-ATP synthase"/>
    <property type="match status" value="1"/>
</dbReference>
<dbReference type="Gene3D" id="1.10.520.20">
    <property type="entry name" value="N-terminal domain of the delta subunit of the F1F0-ATP synthase"/>
    <property type="match status" value="1"/>
</dbReference>
<dbReference type="HAMAP" id="MF_01416">
    <property type="entry name" value="ATP_synth_delta_bact"/>
    <property type="match status" value="1"/>
</dbReference>
<keyword evidence="4 7" id="KW-0406">Ion transport</keyword>
<gene>
    <name evidence="7 8" type="primary">atpH</name>
    <name evidence="8" type="ORF">Q31a_52620</name>
</gene>
<reference evidence="8 9" key="1">
    <citation type="submission" date="2019-02" db="EMBL/GenBank/DDBJ databases">
        <title>Deep-cultivation of Planctomycetes and their phenomic and genomic characterization uncovers novel biology.</title>
        <authorList>
            <person name="Wiegand S."/>
            <person name="Jogler M."/>
            <person name="Boedeker C."/>
            <person name="Pinto D."/>
            <person name="Vollmers J."/>
            <person name="Rivas-Marin E."/>
            <person name="Kohn T."/>
            <person name="Peeters S.H."/>
            <person name="Heuer A."/>
            <person name="Rast P."/>
            <person name="Oberbeckmann S."/>
            <person name="Bunk B."/>
            <person name="Jeske O."/>
            <person name="Meyerdierks A."/>
            <person name="Storesund J.E."/>
            <person name="Kallscheuer N."/>
            <person name="Luecker S."/>
            <person name="Lage O.M."/>
            <person name="Pohl T."/>
            <person name="Merkel B.J."/>
            <person name="Hornburger P."/>
            <person name="Mueller R.-W."/>
            <person name="Bruemmer F."/>
            <person name="Labrenz M."/>
            <person name="Spormann A.M."/>
            <person name="Op den Camp H."/>
            <person name="Overmann J."/>
            <person name="Amann R."/>
            <person name="Jetten M.S.M."/>
            <person name="Mascher T."/>
            <person name="Medema M.H."/>
            <person name="Devos D.P."/>
            <person name="Kaster A.-K."/>
            <person name="Ovreas L."/>
            <person name="Rohde M."/>
            <person name="Galperin M.Y."/>
            <person name="Jogler C."/>
        </authorList>
    </citation>
    <scope>NUCLEOTIDE SEQUENCE [LARGE SCALE GENOMIC DNA]</scope>
    <source>
        <strain evidence="8 9">Q31a</strain>
    </source>
</reference>
<keyword evidence="3 7" id="KW-0375">Hydrogen ion transport</keyword>
<dbReference type="NCBIfam" id="TIGR01145">
    <property type="entry name" value="ATP_synt_delta"/>
    <property type="match status" value="1"/>
</dbReference>
<name>A0A518GE61_9BACT</name>
<keyword evidence="7" id="KW-0139">CF(1)</keyword>
<proteinExistence type="inferred from homology"/>
<evidence type="ECO:0000256" key="7">
    <source>
        <dbReference type="HAMAP-Rule" id="MF_01416"/>
    </source>
</evidence>
<comment type="function">
    <text evidence="7">This protein is part of the stalk that links CF(0) to CF(1). It either transmits conformational changes from CF(0) to CF(1) or is implicated in proton conduction.</text>
</comment>
<evidence type="ECO:0000256" key="2">
    <source>
        <dbReference type="ARBA" id="ARBA00022448"/>
    </source>
</evidence>
<evidence type="ECO:0000313" key="8">
    <source>
        <dbReference type="EMBL" id="QDV26883.1"/>
    </source>
</evidence>
<dbReference type="Proteomes" id="UP000318017">
    <property type="component" value="Chromosome"/>
</dbReference>
<dbReference type="PRINTS" id="PR00125">
    <property type="entry name" value="ATPASEDELTA"/>
</dbReference>
<dbReference type="KEGG" id="ahel:Q31a_52620"/>
<keyword evidence="7" id="KW-1003">Cell membrane</keyword>
<dbReference type="PANTHER" id="PTHR11910">
    <property type="entry name" value="ATP SYNTHASE DELTA CHAIN"/>
    <property type="match status" value="1"/>
</dbReference>
<organism evidence="8 9">
    <name type="scientific">Aureliella helgolandensis</name>
    <dbReference type="NCBI Taxonomy" id="2527968"/>
    <lineage>
        <taxon>Bacteria</taxon>
        <taxon>Pseudomonadati</taxon>
        <taxon>Planctomycetota</taxon>
        <taxon>Planctomycetia</taxon>
        <taxon>Pirellulales</taxon>
        <taxon>Pirellulaceae</taxon>
        <taxon>Aureliella</taxon>
    </lineage>
</organism>
<dbReference type="EMBL" id="CP036298">
    <property type="protein sequence ID" value="QDV26883.1"/>
    <property type="molecule type" value="Genomic_DNA"/>
</dbReference>
<dbReference type="AlphaFoldDB" id="A0A518GE61"/>
<dbReference type="GO" id="GO:0046933">
    <property type="term" value="F:proton-transporting ATP synthase activity, rotational mechanism"/>
    <property type="evidence" value="ECO:0007669"/>
    <property type="project" value="UniProtKB-UniRule"/>
</dbReference>
<accession>A0A518GE61</accession>
<keyword evidence="6 7" id="KW-0066">ATP synthesis</keyword>
<evidence type="ECO:0000256" key="6">
    <source>
        <dbReference type="ARBA" id="ARBA00023310"/>
    </source>
</evidence>
<comment type="subcellular location">
    <subcellularLocation>
        <location evidence="7">Cell membrane</location>
        <topology evidence="7">Peripheral membrane protein</topology>
    </subcellularLocation>
    <subcellularLocation>
        <location evidence="1">Membrane</location>
    </subcellularLocation>
</comment>
<protein>
    <recommendedName>
        <fullName evidence="7">ATP synthase subunit delta</fullName>
    </recommendedName>
    <alternativeName>
        <fullName evidence="7">ATP synthase F(1) sector subunit delta</fullName>
    </alternativeName>
    <alternativeName>
        <fullName evidence="7">F-type ATPase subunit delta</fullName>
        <shortName evidence="7">F-ATPase subunit delta</shortName>
    </alternativeName>
</protein>
<keyword evidence="2 7" id="KW-0813">Transport</keyword>
<dbReference type="InterPro" id="IPR000711">
    <property type="entry name" value="ATPase_OSCP/dsu"/>
</dbReference>
<evidence type="ECO:0000256" key="4">
    <source>
        <dbReference type="ARBA" id="ARBA00023065"/>
    </source>
</evidence>
<dbReference type="Pfam" id="PF00213">
    <property type="entry name" value="OSCP"/>
    <property type="match status" value="1"/>
</dbReference>